<evidence type="ECO:0000256" key="2">
    <source>
        <dbReference type="ARBA" id="ARBA00004429"/>
    </source>
</evidence>
<keyword evidence="6 10" id="KW-0812">Transmembrane</keyword>
<dbReference type="NCBIfam" id="TIGR01726">
    <property type="entry name" value="HEQRo_perm_3TM"/>
    <property type="match status" value="1"/>
</dbReference>
<evidence type="ECO:0000256" key="5">
    <source>
        <dbReference type="ARBA" id="ARBA00022475"/>
    </source>
</evidence>
<dbReference type="Proteomes" id="UP001597353">
    <property type="component" value="Unassembled WGS sequence"/>
</dbReference>
<evidence type="ECO:0000256" key="4">
    <source>
        <dbReference type="ARBA" id="ARBA00022448"/>
    </source>
</evidence>
<feature type="transmembrane region" description="Helical" evidence="10">
    <location>
        <begin position="20"/>
        <end position="44"/>
    </location>
</feature>
<protein>
    <submittedName>
        <fullName evidence="12">Amino acid ABC transporter permease</fullName>
    </submittedName>
</protein>
<dbReference type="PROSITE" id="PS50928">
    <property type="entry name" value="ABC_TM1"/>
    <property type="match status" value="1"/>
</dbReference>
<dbReference type="PANTHER" id="PTHR30614">
    <property type="entry name" value="MEMBRANE COMPONENT OF AMINO ACID ABC TRANSPORTER"/>
    <property type="match status" value="1"/>
</dbReference>
<dbReference type="SUPFAM" id="SSF161098">
    <property type="entry name" value="MetI-like"/>
    <property type="match status" value="1"/>
</dbReference>
<evidence type="ECO:0000256" key="8">
    <source>
        <dbReference type="ARBA" id="ARBA00022989"/>
    </source>
</evidence>
<dbReference type="InterPro" id="IPR000515">
    <property type="entry name" value="MetI-like"/>
</dbReference>
<feature type="domain" description="ABC transmembrane type-1" evidence="11">
    <location>
        <begin position="20"/>
        <end position="209"/>
    </location>
</feature>
<keyword evidence="13" id="KW-1185">Reference proteome</keyword>
<evidence type="ECO:0000256" key="10">
    <source>
        <dbReference type="RuleBase" id="RU363032"/>
    </source>
</evidence>
<dbReference type="PANTHER" id="PTHR30614:SF20">
    <property type="entry name" value="GLUTAMINE TRANSPORT SYSTEM PERMEASE PROTEIN GLNP"/>
    <property type="match status" value="1"/>
</dbReference>
<evidence type="ECO:0000256" key="9">
    <source>
        <dbReference type="ARBA" id="ARBA00023136"/>
    </source>
</evidence>
<feature type="transmembrane region" description="Helical" evidence="10">
    <location>
        <begin position="190"/>
        <end position="212"/>
    </location>
</feature>
<keyword evidence="9 10" id="KW-0472">Membrane</keyword>
<gene>
    <name evidence="12" type="ORF">ACFSGJ_02155</name>
</gene>
<dbReference type="Gene3D" id="1.10.3720.10">
    <property type="entry name" value="MetI-like"/>
    <property type="match status" value="1"/>
</dbReference>
<keyword evidence="5" id="KW-1003">Cell membrane</keyword>
<dbReference type="Pfam" id="PF00528">
    <property type="entry name" value="BPD_transp_1"/>
    <property type="match status" value="1"/>
</dbReference>
<organism evidence="12 13">
    <name type="scientific">Halodurantibacterium flavum</name>
    <dbReference type="NCBI Taxonomy" id="1382802"/>
    <lineage>
        <taxon>Bacteria</taxon>
        <taxon>Pseudomonadati</taxon>
        <taxon>Pseudomonadota</taxon>
        <taxon>Alphaproteobacteria</taxon>
        <taxon>Rhodobacterales</taxon>
        <taxon>Paracoccaceae</taxon>
        <taxon>Halodurantibacterium</taxon>
    </lineage>
</organism>
<comment type="function">
    <text evidence="1">Part of the binding-protein-dependent transport system for glutamine; probably responsible for the translocation of the substrate across the membrane.</text>
</comment>
<evidence type="ECO:0000313" key="13">
    <source>
        <dbReference type="Proteomes" id="UP001597353"/>
    </source>
</evidence>
<comment type="similarity">
    <text evidence="3">Belongs to the binding-protein-dependent transport system permease family. HisMQ subfamily.</text>
</comment>
<keyword evidence="7" id="KW-0029">Amino-acid transport</keyword>
<comment type="subcellular location">
    <subcellularLocation>
        <location evidence="2">Cell inner membrane</location>
        <topology evidence="2">Multi-pass membrane protein</topology>
    </subcellularLocation>
    <subcellularLocation>
        <location evidence="10">Cell membrane</location>
        <topology evidence="10">Multi-pass membrane protein</topology>
    </subcellularLocation>
</comment>
<evidence type="ECO:0000313" key="12">
    <source>
        <dbReference type="EMBL" id="MFD1911015.1"/>
    </source>
</evidence>
<evidence type="ECO:0000256" key="3">
    <source>
        <dbReference type="ARBA" id="ARBA00010072"/>
    </source>
</evidence>
<evidence type="ECO:0000256" key="7">
    <source>
        <dbReference type="ARBA" id="ARBA00022970"/>
    </source>
</evidence>
<comment type="caution">
    <text evidence="12">The sequence shown here is derived from an EMBL/GenBank/DDBJ whole genome shotgun (WGS) entry which is preliminary data.</text>
</comment>
<dbReference type="EMBL" id="JBHUGH010000002">
    <property type="protein sequence ID" value="MFD1911015.1"/>
    <property type="molecule type" value="Genomic_DNA"/>
</dbReference>
<dbReference type="CDD" id="cd06261">
    <property type="entry name" value="TM_PBP2"/>
    <property type="match status" value="1"/>
</dbReference>
<dbReference type="InterPro" id="IPR035906">
    <property type="entry name" value="MetI-like_sf"/>
</dbReference>
<keyword evidence="8 10" id="KW-1133">Transmembrane helix</keyword>
<reference evidence="13" key="1">
    <citation type="journal article" date="2019" name="Int. J. Syst. Evol. Microbiol.">
        <title>The Global Catalogue of Microorganisms (GCM) 10K type strain sequencing project: providing services to taxonomists for standard genome sequencing and annotation.</title>
        <authorList>
            <consortium name="The Broad Institute Genomics Platform"/>
            <consortium name="The Broad Institute Genome Sequencing Center for Infectious Disease"/>
            <person name="Wu L."/>
            <person name="Ma J."/>
        </authorList>
    </citation>
    <scope>NUCLEOTIDE SEQUENCE [LARGE SCALE GENOMIC DNA]</scope>
    <source>
        <strain evidence="13">CGMCC 4.7242</strain>
    </source>
</reference>
<dbReference type="InterPro" id="IPR043429">
    <property type="entry name" value="ArtM/GltK/GlnP/TcyL/YhdX-like"/>
</dbReference>
<evidence type="ECO:0000256" key="6">
    <source>
        <dbReference type="ARBA" id="ARBA00022692"/>
    </source>
</evidence>
<name>A0ABW4S0L5_9RHOB</name>
<keyword evidence="4 10" id="KW-0813">Transport</keyword>
<evidence type="ECO:0000259" key="11">
    <source>
        <dbReference type="PROSITE" id="PS50928"/>
    </source>
</evidence>
<sequence length="229" mass="25477">MYQWDFTPVLANADLLWQGLLGTLSITGTALAFGLPLGLLLALGRLSPRRWLAWPAGFVIEFFRTTPPLVQLFWFFFALPILIDIRMTPYLAAAITFSIQSSAFFAEVFRAGIVSVERGQWEAGRAIGMRGPQVMRRVVLPQAVKRMIPAFTERAIELMKTTTLVATVSYADLLYQANELAQKTFRPIEIFTATALIYFVVIFGLSLIVQAVERRLAVSGDNTVRQGAG</sequence>
<accession>A0ABW4S0L5</accession>
<dbReference type="InterPro" id="IPR010065">
    <property type="entry name" value="AA_ABC_transptr_permease_3TM"/>
</dbReference>
<evidence type="ECO:0000256" key="1">
    <source>
        <dbReference type="ARBA" id="ARBA00003159"/>
    </source>
</evidence>
<dbReference type="RefSeq" id="WP_390259101.1">
    <property type="nucleotide sequence ID" value="NZ_JBHUGH010000002.1"/>
</dbReference>
<proteinExistence type="inferred from homology"/>